<dbReference type="Proteomes" id="UP001500218">
    <property type="component" value="Unassembled WGS sequence"/>
</dbReference>
<protein>
    <recommendedName>
        <fullName evidence="4">DUF916 domain-containing protein</fullName>
    </recommendedName>
</protein>
<feature type="transmembrane region" description="Helical" evidence="1">
    <location>
        <begin position="229"/>
        <end position="253"/>
    </location>
</feature>
<accession>A0ABP4XM17</accession>
<keyword evidence="1" id="KW-0812">Transmembrane</keyword>
<evidence type="ECO:0000256" key="1">
    <source>
        <dbReference type="SAM" id="Phobius"/>
    </source>
</evidence>
<reference evidence="3" key="1">
    <citation type="journal article" date="2019" name="Int. J. Syst. Evol. Microbiol.">
        <title>The Global Catalogue of Microorganisms (GCM) 10K type strain sequencing project: providing services to taxonomists for standard genome sequencing and annotation.</title>
        <authorList>
            <consortium name="The Broad Institute Genomics Platform"/>
            <consortium name="The Broad Institute Genome Sequencing Center for Infectious Disease"/>
            <person name="Wu L."/>
            <person name="Ma J."/>
        </authorList>
    </citation>
    <scope>NUCLEOTIDE SEQUENCE [LARGE SCALE GENOMIC DNA]</scope>
    <source>
        <strain evidence="3">JCM 13250</strain>
    </source>
</reference>
<gene>
    <name evidence="2" type="ORF">GCM10009682_03960</name>
</gene>
<sequence>MTVSPTRLVVSGDAVGKTLSVTVYNNGRTPMKVEVGKRDFVPAPNGSLIFQEHAEYSASSWITVRPQRFTIGPKKSRAVQVRVTVPRNPEVGDHQVALVFMSPAPADGGNIRINRGIGTPVYITVPGPVDDSVRLARLSAPSFALGGPIRIAATAQSTGTVHRDFRDANRLKIRVGGRTVEFPDFTVVRGATREITTDWRRPPLFCWCSARLTVPSADGQPQVVTFRIVIIPLHLVGGAFVLIAVAALVLYLARRRYRAQVLTAARAMRADEG</sequence>
<name>A0ABP4XM17_9ACTN</name>
<evidence type="ECO:0008006" key="4">
    <source>
        <dbReference type="Google" id="ProtNLM"/>
    </source>
</evidence>
<keyword evidence="3" id="KW-1185">Reference proteome</keyword>
<dbReference type="InterPro" id="IPR013783">
    <property type="entry name" value="Ig-like_fold"/>
</dbReference>
<evidence type="ECO:0000313" key="2">
    <source>
        <dbReference type="EMBL" id="GAA1785113.1"/>
    </source>
</evidence>
<keyword evidence="1" id="KW-0472">Membrane</keyword>
<comment type="caution">
    <text evidence="2">The sequence shown here is derived from an EMBL/GenBank/DDBJ whole genome shotgun (WGS) entry which is preliminary data.</text>
</comment>
<proteinExistence type="predicted"/>
<keyword evidence="1" id="KW-1133">Transmembrane helix</keyword>
<organism evidence="2 3">
    <name type="scientific">Luedemannella flava</name>
    <dbReference type="NCBI Taxonomy" id="349316"/>
    <lineage>
        <taxon>Bacteria</taxon>
        <taxon>Bacillati</taxon>
        <taxon>Actinomycetota</taxon>
        <taxon>Actinomycetes</taxon>
        <taxon>Micromonosporales</taxon>
        <taxon>Micromonosporaceae</taxon>
        <taxon>Luedemannella</taxon>
    </lineage>
</organism>
<evidence type="ECO:0000313" key="3">
    <source>
        <dbReference type="Proteomes" id="UP001500218"/>
    </source>
</evidence>
<dbReference type="Gene3D" id="2.60.40.10">
    <property type="entry name" value="Immunoglobulins"/>
    <property type="match status" value="1"/>
</dbReference>
<dbReference type="EMBL" id="BAAALT010000007">
    <property type="protein sequence ID" value="GAA1785113.1"/>
    <property type="molecule type" value="Genomic_DNA"/>
</dbReference>